<dbReference type="Pfam" id="PF13499">
    <property type="entry name" value="EF-hand_7"/>
    <property type="match status" value="1"/>
</dbReference>
<evidence type="ECO:0000259" key="13">
    <source>
        <dbReference type="PROSITE" id="PS50222"/>
    </source>
</evidence>
<dbReference type="GO" id="GO:0005739">
    <property type="term" value="C:mitochondrion"/>
    <property type="evidence" value="ECO:0000318"/>
    <property type="project" value="GO_Central"/>
</dbReference>
<keyword evidence="11" id="KW-0676">Redox-active center</keyword>
<dbReference type="GO" id="GO:0005743">
    <property type="term" value="C:mitochondrial inner membrane"/>
    <property type="evidence" value="ECO:0007669"/>
    <property type="project" value="UniProtKB-SubCell"/>
</dbReference>
<dbReference type="InterPro" id="IPR018247">
    <property type="entry name" value="EF_Hand_1_Ca_BS"/>
</dbReference>
<evidence type="ECO:0000256" key="7">
    <source>
        <dbReference type="ARBA" id="ARBA00022837"/>
    </source>
</evidence>
<evidence type="ECO:0000256" key="8">
    <source>
        <dbReference type="ARBA" id="ARBA00022946"/>
    </source>
</evidence>
<dbReference type="InParanoid" id="B8BWY9"/>
<dbReference type="Gene3D" id="1.10.238.10">
    <property type="entry name" value="EF-hand"/>
    <property type="match status" value="1"/>
</dbReference>
<keyword evidence="15" id="KW-1185">Reference proteome</keyword>
<dbReference type="GeneID" id="7441727"/>
<dbReference type="GO" id="GO:0005829">
    <property type="term" value="C:cytosol"/>
    <property type="evidence" value="ECO:0000318"/>
    <property type="project" value="GO_Central"/>
</dbReference>
<comment type="subcellular location">
    <subcellularLocation>
        <location evidence="2">Mitochondrion inner membrane</location>
        <topology evidence="2">Peripheral membrane protein</topology>
        <orientation evidence="2">Intermembrane side</orientation>
    </subcellularLocation>
</comment>
<evidence type="ECO:0000256" key="6">
    <source>
        <dbReference type="ARBA" id="ARBA00022827"/>
    </source>
</evidence>
<protein>
    <recommendedName>
        <fullName evidence="13">EF-hand domain-containing protein</fullName>
    </recommendedName>
</protein>
<dbReference type="Pfam" id="PF02852">
    <property type="entry name" value="Pyr_redox_dim"/>
    <property type="match status" value="1"/>
</dbReference>
<dbReference type="PANTHER" id="PTHR42737:SF2">
    <property type="entry name" value="GLUTATHIONE REDUCTASE"/>
    <property type="match status" value="1"/>
</dbReference>
<proteinExistence type="inferred from homology"/>
<evidence type="ECO:0000313" key="14">
    <source>
        <dbReference type="EMBL" id="EED94112.1"/>
    </source>
</evidence>
<dbReference type="PRINTS" id="PR00411">
    <property type="entry name" value="PNDRDTASEI"/>
</dbReference>
<evidence type="ECO:0000256" key="10">
    <source>
        <dbReference type="ARBA" id="ARBA00023157"/>
    </source>
</evidence>
<dbReference type="AlphaFoldDB" id="B8BWY9"/>
<keyword evidence="12" id="KW-0732">Signal</keyword>
<feature type="domain" description="EF-hand" evidence="13">
    <location>
        <begin position="632"/>
        <end position="667"/>
    </location>
</feature>
<dbReference type="Pfam" id="PF07992">
    <property type="entry name" value="Pyr_redox_2"/>
    <property type="match status" value="1"/>
</dbReference>
<dbReference type="CDD" id="cd00051">
    <property type="entry name" value="EFh"/>
    <property type="match status" value="1"/>
</dbReference>
<gene>
    <name evidence="14" type="ORF">THAPSDRAFT_21619</name>
</gene>
<dbReference type="GO" id="GO:0034599">
    <property type="term" value="P:cellular response to oxidative stress"/>
    <property type="evidence" value="ECO:0000318"/>
    <property type="project" value="GO_Central"/>
</dbReference>
<dbReference type="SUPFAM" id="SSF55424">
    <property type="entry name" value="FAD/NAD-linked reductases, dimerisation (C-terminal) domain"/>
    <property type="match status" value="1"/>
</dbReference>
<keyword evidence="6" id="KW-0274">FAD</keyword>
<dbReference type="Proteomes" id="UP000001449">
    <property type="component" value="Chromosome 3"/>
</dbReference>
<dbReference type="Gene3D" id="3.50.50.60">
    <property type="entry name" value="FAD/NAD(P)-binding domain"/>
    <property type="match status" value="2"/>
</dbReference>
<dbReference type="SUPFAM" id="SSF51905">
    <property type="entry name" value="FAD/NAD(P)-binding domain"/>
    <property type="match status" value="1"/>
</dbReference>
<evidence type="ECO:0000256" key="2">
    <source>
        <dbReference type="ARBA" id="ARBA00004137"/>
    </source>
</evidence>
<dbReference type="InterPro" id="IPR016156">
    <property type="entry name" value="FAD/NAD-linked_Rdtase_dimer_sf"/>
</dbReference>
<reference evidence="14 15" key="1">
    <citation type="journal article" date="2004" name="Science">
        <title>The genome of the diatom Thalassiosira pseudonana: ecology, evolution, and metabolism.</title>
        <authorList>
            <person name="Armbrust E.V."/>
            <person name="Berges J.A."/>
            <person name="Bowler C."/>
            <person name="Green B.R."/>
            <person name="Martinez D."/>
            <person name="Putnam N.H."/>
            <person name="Zhou S."/>
            <person name="Allen A.E."/>
            <person name="Apt K.E."/>
            <person name="Bechner M."/>
            <person name="Brzezinski M.A."/>
            <person name="Chaal B.K."/>
            <person name="Chiovitti A."/>
            <person name="Davis A.K."/>
            <person name="Demarest M.S."/>
            <person name="Detter J.C."/>
            <person name="Glavina T."/>
            <person name="Goodstein D."/>
            <person name="Hadi M.Z."/>
            <person name="Hellsten U."/>
            <person name="Hildebrand M."/>
            <person name="Jenkins B.D."/>
            <person name="Jurka J."/>
            <person name="Kapitonov V.V."/>
            <person name="Kroger N."/>
            <person name="Lau W.W."/>
            <person name="Lane T.W."/>
            <person name="Larimer F.W."/>
            <person name="Lippmeier J.C."/>
            <person name="Lucas S."/>
            <person name="Medina M."/>
            <person name="Montsant A."/>
            <person name="Obornik M."/>
            <person name="Parker M.S."/>
            <person name="Palenik B."/>
            <person name="Pazour G.J."/>
            <person name="Richardson P.M."/>
            <person name="Rynearson T.A."/>
            <person name="Saito M.A."/>
            <person name="Schwartz D.C."/>
            <person name="Thamatrakoln K."/>
            <person name="Valentin K."/>
            <person name="Vardi A."/>
            <person name="Wilkerson F.P."/>
            <person name="Rokhsar D.S."/>
        </authorList>
    </citation>
    <scope>NUCLEOTIDE SEQUENCE [LARGE SCALE GENOMIC DNA]</scope>
    <source>
        <strain evidence="14 15">CCMP1335</strain>
    </source>
</reference>
<dbReference type="InterPro" id="IPR011992">
    <property type="entry name" value="EF-hand-dom_pair"/>
</dbReference>
<dbReference type="InterPro" id="IPR002048">
    <property type="entry name" value="EF_hand_dom"/>
</dbReference>
<dbReference type="SUPFAM" id="SSF47473">
    <property type="entry name" value="EF-hand"/>
    <property type="match status" value="1"/>
</dbReference>
<feature type="domain" description="EF-hand" evidence="13">
    <location>
        <begin position="668"/>
        <end position="703"/>
    </location>
</feature>
<keyword evidence="9" id="KW-0560">Oxidoreductase</keyword>
<dbReference type="RefSeq" id="XP_002288676.1">
    <property type="nucleotide sequence ID" value="XM_002288640.1"/>
</dbReference>
<evidence type="ECO:0000256" key="1">
    <source>
        <dbReference type="ARBA" id="ARBA00001974"/>
    </source>
</evidence>
<dbReference type="PRINTS" id="PR00368">
    <property type="entry name" value="FADPNR"/>
</dbReference>
<dbReference type="EMBL" id="CM000640">
    <property type="protein sequence ID" value="EED94112.1"/>
    <property type="molecule type" value="Genomic_DNA"/>
</dbReference>
<comment type="similarity">
    <text evidence="3">Belongs to the class-I pyridine nucleotide-disulfide oxidoreductase family.</text>
</comment>
<accession>B8BWY9</accession>
<keyword evidence="5" id="KW-0677">Repeat</keyword>
<dbReference type="GO" id="GO:0045454">
    <property type="term" value="P:cell redox homeostasis"/>
    <property type="evidence" value="ECO:0000318"/>
    <property type="project" value="GO_Central"/>
</dbReference>
<dbReference type="PROSITE" id="PS50222">
    <property type="entry name" value="EF_HAND_2"/>
    <property type="match status" value="2"/>
</dbReference>
<name>B8BWY9_THAPS</name>
<dbReference type="InterPro" id="IPR004099">
    <property type="entry name" value="Pyr_nucl-diS_OxRdtase_dimer"/>
</dbReference>
<keyword evidence="7" id="KW-0106">Calcium</keyword>
<dbReference type="SMART" id="SM00054">
    <property type="entry name" value="EFh"/>
    <property type="match status" value="2"/>
</dbReference>
<evidence type="ECO:0000256" key="11">
    <source>
        <dbReference type="ARBA" id="ARBA00023284"/>
    </source>
</evidence>
<reference evidence="14 15" key="2">
    <citation type="journal article" date="2008" name="Nature">
        <title>The Phaeodactylum genome reveals the evolutionary history of diatom genomes.</title>
        <authorList>
            <person name="Bowler C."/>
            <person name="Allen A.E."/>
            <person name="Badger J.H."/>
            <person name="Grimwood J."/>
            <person name="Jabbari K."/>
            <person name="Kuo A."/>
            <person name="Maheswari U."/>
            <person name="Martens C."/>
            <person name="Maumus F."/>
            <person name="Otillar R.P."/>
            <person name="Rayko E."/>
            <person name="Salamov A."/>
            <person name="Vandepoele K."/>
            <person name="Beszteri B."/>
            <person name="Gruber A."/>
            <person name="Heijde M."/>
            <person name="Katinka M."/>
            <person name="Mock T."/>
            <person name="Valentin K."/>
            <person name="Verret F."/>
            <person name="Berges J.A."/>
            <person name="Brownlee C."/>
            <person name="Cadoret J.P."/>
            <person name="Chiovitti A."/>
            <person name="Choi C.J."/>
            <person name="Coesel S."/>
            <person name="De Martino A."/>
            <person name="Detter J.C."/>
            <person name="Durkin C."/>
            <person name="Falciatore A."/>
            <person name="Fournet J."/>
            <person name="Haruta M."/>
            <person name="Huysman M.J."/>
            <person name="Jenkins B.D."/>
            <person name="Jiroutova K."/>
            <person name="Jorgensen R.E."/>
            <person name="Joubert Y."/>
            <person name="Kaplan A."/>
            <person name="Kroger N."/>
            <person name="Kroth P.G."/>
            <person name="La Roche J."/>
            <person name="Lindquist E."/>
            <person name="Lommer M."/>
            <person name="Martin-Jezequel V."/>
            <person name="Lopez P.J."/>
            <person name="Lucas S."/>
            <person name="Mangogna M."/>
            <person name="McGinnis K."/>
            <person name="Medlin L.K."/>
            <person name="Montsant A."/>
            <person name="Oudot-Le Secq M.P."/>
            <person name="Napoli C."/>
            <person name="Obornik M."/>
            <person name="Parker M.S."/>
            <person name="Petit J.L."/>
            <person name="Porcel B.M."/>
            <person name="Poulsen N."/>
            <person name="Robison M."/>
            <person name="Rychlewski L."/>
            <person name="Rynearson T.A."/>
            <person name="Schmutz J."/>
            <person name="Shapiro H."/>
            <person name="Siaut M."/>
            <person name="Stanley M."/>
            <person name="Sussman M.R."/>
            <person name="Taylor A.R."/>
            <person name="Vardi A."/>
            <person name="von Dassow P."/>
            <person name="Vyverman W."/>
            <person name="Willis A."/>
            <person name="Wyrwicz L.S."/>
            <person name="Rokhsar D.S."/>
            <person name="Weissenbach J."/>
            <person name="Armbrust E.V."/>
            <person name="Green B.R."/>
            <person name="Van de Peer Y."/>
            <person name="Grigoriev I.V."/>
        </authorList>
    </citation>
    <scope>NUCLEOTIDE SEQUENCE [LARGE SCALE GENOMIC DNA]</scope>
    <source>
        <strain evidence="14 15">CCMP1335</strain>
    </source>
</reference>
<keyword evidence="8" id="KW-0809">Transit peptide</keyword>
<evidence type="ECO:0000256" key="3">
    <source>
        <dbReference type="ARBA" id="ARBA00007532"/>
    </source>
</evidence>
<dbReference type="Gene3D" id="3.30.390.30">
    <property type="match status" value="1"/>
</dbReference>
<dbReference type="PaxDb" id="35128-Thaps21619"/>
<dbReference type="GO" id="GO:0004362">
    <property type="term" value="F:glutathione-disulfide reductase (NADPH) activity"/>
    <property type="evidence" value="ECO:0000318"/>
    <property type="project" value="GO_Central"/>
</dbReference>
<dbReference type="GO" id="GO:0050660">
    <property type="term" value="F:flavin adenine dinucleotide binding"/>
    <property type="evidence" value="ECO:0000318"/>
    <property type="project" value="GO_Central"/>
</dbReference>
<dbReference type="GO" id="GO:0006749">
    <property type="term" value="P:glutathione metabolic process"/>
    <property type="evidence" value="ECO:0000318"/>
    <property type="project" value="GO_Central"/>
</dbReference>
<dbReference type="GO" id="GO:0005509">
    <property type="term" value="F:calcium ion binding"/>
    <property type="evidence" value="ECO:0007669"/>
    <property type="project" value="InterPro"/>
</dbReference>
<evidence type="ECO:0000256" key="12">
    <source>
        <dbReference type="SAM" id="SignalP"/>
    </source>
</evidence>
<sequence length="714" mass="77153">MKVSSIALFLLPLAHSACAWTSSPHASVSAHHRRSRSSTLAATPTFLGSTTVDAAEKVKDADALAIEAAAAAAAAAAAVTNTNERTFGTVSTSKLNKLYDLVVIGGGPAGVAGAIKAAQMGRRAILIDKPKFDAGVLPNGLDLFFGGPTGLFSKALRDSAKNTNVAAMRAQHMDSDVIWKQITNDIVKLASRNAEGQCRTLARYGIDYLQGSAQLLGEDDDKNVNALKKFKNDLDSPENGVRSVSVSNTVLVDKDGNLMEESEVTVTGTKVLVATGSKSTRLRGIPFEQSHRVFDSDTINLLGYFPRSVTISGLGIIGIEFANIFNALGVKDVKILVRGDVESSTKKLGMDMDVANELMRLLRESGVQILERTTIEEFSYVPSPEKTDEYIQMKLTDGSTIESDLFFAATGRFPAGKNEDTGLEAAGVDVADRGMINIDKKSLVTSSKNVYAAGDVIGAPALASTSMEQAQRAVSAMFTESCDDDVAKESNHDDPLSIGVWTIPEMGYYGLTKEQAEKDGYNVVEGTVSFDQCLRGRVFAPDGILKLVVDSKDGTVLGVHLIGKEAAELVHYGMSIVKAKTTIFEMLKTVYTAVTFHELFKEAALDANSKLDFGVEWQEIFNILQSECDVEFSEEYLREKFDAIDEDGSGELDEDEMRALFDSLGRPVSKRIIANIMRLSDLDGSGTIDYEEFKHIFDKIACPPETEEDTPAEK</sequence>
<evidence type="ECO:0000313" key="15">
    <source>
        <dbReference type="Proteomes" id="UP000001449"/>
    </source>
</evidence>
<feature type="chain" id="PRO_5002866013" description="EF-hand domain-containing protein" evidence="12">
    <location>
        <begin position="20"/>
        <end position="714"/>
    </location>
</feature>
<dbReference type="InterPro" id="IPR036188">
    <property type="entry name" value="FAD/NAD-bd_sf"/>
</dbReference>
<keyword evidence="10" id="KW-1015">Disulfide bond</keyword>
<dbReference type="HOGENOM" id="CLU_387111_0_0_1"/>
<dbReference type="InterPro" id="IPR046952">
    <property type="entry name" value="GSHR/TRXR-like"/>
</dbReference>
<dbReference type="InterPro" id="IPR023753">
    <property type="entry name" value="FAD/NAD-binding_dom"/>
</dbReference>
<dbReference type="FunFam" id="1.10.238.10:FF:000003">
    <property type="entry name" value="Calmodulin A"/>
    <property type="match status" value="1"/>
</dbReference>
<feature type="signal peptide" evidence="12">
    <location>
        <begin position="1"/>
        <end position="19"/>
    </location>
</feature>
<dbReference type="PROSITE" id="PS00018">
    <property type="entry name" value="EF_HAND_1"/>
    <property type="match status" value="2"/>
</dbReference>
<dbReference type="PANTHER" id="PTHR42737">
    <property type="entry name" value="GLUTATHIONE REDUCTASE"/>
    <property type="match status" value="1"/>
</dbReference>
<dbReference type="STRING" id="35128.B8BWY9"/>
<keyword evidence="4" id="KW-0285">Flavoprotein</keyword>
<comment type="cofactor">
    <cofactor evidence="1">
        <name>FAD</name>
        <dbReference type="ChEBI" id="CHEBI:57692"/>
    </cofactor>
</comment>
<dbReference type="KEGG" id="tps:THAPSDRAFT_21619"/>
<dbReference type="eggNOG" id="KOG1335">
    <property type="taxonomic scope" value="Eukaryota"/>
</dbReference>
<organism evidence="14 15">
    <name type="scientific">Thalassiosira pseudonana</name>
    <name type="common">Marine diatom</name>
    <name type="synonym">Cyclotella nana</name>
    <dbReference type="NCBI Taxonomy" id="35128"/>
    <lineage>
        <taxon>Eukaryota</taxon>
        <taxon>Sar</taxon>
        <taxon>Stramenopiles</taxon>
        <taxon>Ochrophyta</taxon>
        <taxon>Bacillariophyta</taxon>
        <taxon>Coscinodiscophyceae</taxon>
        <taxon>Thalassiosirophycidae</taxon>
        <taxon>Thalassiosirales</taxon>
        <taxon>Thalassiosiraceae</taxon>
        <taxon>Thalassiosira</taxon>
    </lineage>
</organism>
<evidence type="ECO:0000256" key="9">
    <source>
        <dbReference type="ARBA" id="ARBA00023002"/>
    </source>
</evidence>
<evidence type="ECO:0000256" key="4">
    <source>
        <dbReference type="ARBA" id="ARBA00022630"/>
    </source>
</evidence>
<evidence type="ECO:0000256" key="5">
    <source>
        <dbReference type="ARBA" id="ARBA00022737"/>
    </source>
</evidence>